<dbReference type="GO" id="GO:0005737">
    <property type="term" value="C:cytoplasm"/>
    <property type="evidence" value="ECO:0007669"/>
    <property type="project" value="EnsemblFungi"/>
</dbReference>
<evidence type="ECO:0000256" key="1">
    <source>
        <dbReference type="ARBA" id="ARBA00005188"/>
    </source>
</evidence>
<accession>S3DEJ3</accession>
<dbReference type="InterPro" id="IPR036526">
    <property type="entry name" value="C-N_Hydrolase_sf"/>
</dbReference>
<dbReference type="GO" id="GO:0004359">
    <property type="term" value="F:glutaminase activity"/>
    <property type="evidence" value="ECO:0007669"/>
    <property type="project" value="EnsemblFungi"/>
</dbReference>
<dbReference type="HOGENOM" id="CLU_011884_2_0_1"/>
<evidence type="ECO:0000256" key="4">
    <source>
        <dbReference type="ARBA" id="ARBA00022741"/>
    </source>
</evidence>
<evidence type="ECO:0000259" key="8">
    <source>
        <dbReference type="PROSITE" id="PS50263"/>
    </source>
</evidence>
<sequence>MGHLTTLATWYVSSAGGTTQFSSSGLKPRWANVLSSSLNQWAMAFDSNQKNIIESIRQAKAKGCAMRVGPELEITGYGCLDHFLESDTLLHSWESLSEILVHPECQDILLDIGMPVRHKDVVYNCRCICYNGKILLIRPKMSLANDNNYYEARYFAPWKGERIVEDFYLPRMIEKLHGQKTCRIGDAVISTRDTCIGTETCEELWTPNNPGISMGLDGVEILNNSSGSHWELRKLQTRVDLIRGATTKSGGIYLYSNQIGCDGERMYYDGCAMIIVNGKILAQGSQFSLQDVEVVTATVDLEEVRTYRNSKSRNMQAIKQEKYERIEADISLSDDSEFADFSLAPSEEVEPRFLLPEQEISLGPACWMWDFLRRSRQGGFFLPLSGGIDSCATAVIVHQMTRLVFVEMQKENAQVISDMLRIVGEPSASEWRPKCPQDIATRMFHTTYMGMKENSSQDTRKRAEDLAVAVGAYHLDFDIDTVYHALVSLFTTVTKFVPKYQMYGGTPATNLALQNIQLGSANVDESLRGYLTKYDCSSADINPIGGVSKTDLKRFILWANTEFDLPLLDKFISAPPTAELLPITSEYVQDDETDMGITYNELSIFGTLRRVERLGPFGVWSKLLHVWQDKFSPQEIYKKTRFFFYNYGINRHKMTTLTPSVHAVAYGVDDNRFDMRPFLYPSMDWAYRKIEGRLKIMGQRASQTVEKKNV</sequence>
<dbReference type="eggNOG" id="KOG2303">
    <property type="taxonomic scope" value="Eukaryota"/>
</dbReference>
<evidence type="ECO:0000313" key="9">
    <source>
        <dbReference type="EMBL" id="EPE36802.1"/>
    </source>
</evidence>
<keyword evidence="10" id="KW-1185">Reference proteome</keyword>
<dbReference type="Proteomes" id="UP000016922">
    <property type="component" value="Unassembled WGS sequence"/>
</dbReference>
<dbReference type="PROSITE" id="PS50263">
    <property type="entry name" value="CN_HYDROLASE"/>
    <property type="match status" value="1"/>
</dbReference>
<dbReference type="GeneID" id="19468013"/>
<dbReference type="PANTHER" id="PTHR23090">
    <property type="entry name" value="NH 3 /GLUTAMINE-DEPENDENT NAD + SYNTHETASE"/>
    <property type="match status" value="1"/>
</dbReference>
<dbReference type="GO" id="GO:0005634">
    <property type="term" value="C:nucleus"/>
    <property type="evidence" value="ECO:0007669"/>
    <property type="project" value="EnsemblFungi"/>
</dbReference>
<dbReference type="KEGG" id="glz:GLAREA_08965"/>
<feature type="domain" description="CN hydrolase" evidence="8">
    <location>
        <begin position="31"/>
        <end position="301"/>
    </location>
</feature>
<dbReference type="FunFam" id="3.60.110.10:FF:000003">
    <property type="entry name" value="Glutamine-dependent NAD(+) synthetase"/>
    <property type="match status" value="1"/>
</dbReference>
<gene>
    <name evidence="9" type="ORF">GLAREA_08965</name>
</gene>
<dbReference type="HAMAP" id="MF_02090">
    <property type="entry name" value="NadE_glutamine_dep"/>
    <property type="match status" value="1"/>
</dbReference>
<dbReference type="GO" id="GO:0005524">
    <property type="term" value="F:ATP binding"/>
    <property type="evidence" value="ECO:0007669"/>
    <property type="project" value="UniProtKB-UniRule"/>
</dbReference>
<dbReference type="Pfam" id="PF02540">
    <property type="entry name" value="NAD_synthase"/>
    <property type="match status" value="1"/>
</dbReference>
<name>S3DEJ3_GLAL2</name>
<comment type="pathway">
    <text evidence="1 7">Cofactor biosynthesis; NAD(+) biosynthesis; NAD(+) from deamido-NAD(+) (L-Gln route): step 1/1.</text>
</comment>
<dbReference type="InterPro" id="IPR022310">
    <property type="entry name" value="NAD/GMP_synthase"/>
</dbReference>
<dbReference type="InterPro" id="IPR003010">
    <property type="entry name" value="C-N_Hydrolase"/>
</dbReference>
<evidence type="ECO:0000256" key="3">
    <source>
        <dbReference type="ARBA" id="ARBA00022598"/>
    </source>
</evidence>
<dbReference type="Pfam" id="PF00795">
    <property type="entry name" value="CN_hydrolase"/>
    <property type="match status" value="1"/>
</dbReference>
<dbReference type="EMBL" id="KE145352">
    <property type="protein sequence ID" value="EPE36802.1"/>
    <property type="molecule type" value="Genomic_DNA"/>
</dbReference>
<dbReference type="EC" id="6.3.5.1" evidence="7"/>
<keyword evidence="4 7" id="KW-0547">Nucleotide-binding</keyword>
<dbReference type="STRING" id="1116229.S3DEJ3"/>
<dbReference type="Gene3D" id="3.60.110.10">
    <property type="entry name" value="Carbon-nitrogen hydrolase"/>
    <property type="match status" value="1"/>
</dbReference>
<evidence type="ECO:0000256" key="7">
    <source>
        <dbReference type="PIRNR" id="PIRNR006630"/>
    </source>
</evidence>
<dbReference type="Gene3D" id="3.40.50.620">
    <property type="entry name" value="HUPs"/>
    <property type="match status" value="2"/>
</dbReference>
<dbReference type="InterPro" id="IPR014729">
    <property type="entry name" value="Rossmann-like_a/b/a_fold"/>
</dbReference>
<dbReference type="PIRSF" id="PIRSF006630">
    <property type="entry name" value="NADS_GAT"/>
    <property type="match status" value="1"/>
</dbReference>
<proteinExistence type="inferred from homology"/>
<evidence type="ECO:0000256" key="5">
    <source>
        <dbReference type="ARBA" id="ARBA00022840"/>
    </source>
</evidence>
<evidence type="ECO:0000256" key="2">
    <source>
        <dbReference type="ARBA" id="ARBA00007145"/>
    </source>
</evidence>
<dbReference type="GO" id="GO:0034354">
    <property type="term" value="P:'de novo' NAD+ biosynthetic process from L-tryptophan"/>
    <property type="evidence" value="ECO:0007669"/>
    <property type="project" value="EnsemblFungi"/>
</dbReference>
<dbReference type="SUPFAM" id="SSF52402">
    <property type="entry name" value="Adenine nucleotide alpha hydrolases-like"/>
    <property type="match status" value="1"/>
</dbReference>
<dbReference type="AlphaFoldDB" id="S3DEJ3"/>
<dbReference type="UniPathway" id="UPA00253">
    <property type="reaction ID" value="UER00334"/>
</dbReference>
<keyword evidence="9" id="KW-0378">Hydrolase</keyword>
<dbReference type="PANTHER" id="PTHR23090:SF9">
    <property type="entry name" value="GLUTAMINE-DEPENDENT NAD(+) SYNTHETASE"/>
    <property type="match status" value="1"/>
</dbReference>
<dbReference type="GO" id="GO:0003952">
    <property type="term" value="F:NAD+ synthase (glutamine-hydrolyzing) activity"/>
    <property type="evidence" value="ECO:0007669"/>
    <property type="project" value="UniProtKB-UniRule"/>
</dbReference>
<keyword evidence="3 7" id="KW-0436">Ligase</keyword>
<dbReference type="SUPFAM" id="SSF56317">
    <property type="entry name" value="Carbon-nitrogen hydrolase"/>
    <property type="match status" value="1"/>
</dbReference>
<dbReference type="RefSeq" id="XP_008076117.1">
    <property type="nucleotide sequence ID" value="XM_008077926.1"/>
</dbReference>
<evidence type="ECO:0000256" key="6">
    <source>
        <dbReference type="ARBA" id="ARBA00023027"/>
    </source>
</evidence>
<reference evidence="9 10" key="1">
    <citation type="journal article" date="2013" name="BMC Genomics">
        <title>Genomics-driven discovery of the pneumocandin biosynthetic gene cluster in the fungus Glarea lozoyensis.</title>
        <authorList>
            <person name="Chen L."/>
            <person name="Yue Q."/>
            <person name="Zhang X."/>
            <person name="Xiang M."/>
            <person name="Wang C."/>
            <person name="Li S."/>
            <person name="Che Y."/>
            <person name="Ortiz-Lopez F.J."/>
            <person name="Bills G.F."/>
            <person name="Liu X."/>
            <person name="An Z."/>
        </authorList>
    </citation>
    <scope>NUCLEOTIDE SEQUENCE [LARGE SCALE GENOMIC DNA]</scope>
    <source>
        <strain evidence="10">ATCC 20868 / MF5171</strain>
    </source>
</reference>
<keyword evidence="5 7" id="KW-0067">ATP-binding</keyword>
<protein>
    <recommendedName>
        <fullName evidence="7">Glutamine-dependent NAD(+) synthetase</fullName>
        <ecNumber evidence="7">6.3.5.1</ecNumber>
    </recommendedName>
    <alternativeName>
        <fullName evidence="7">NAD(+) synthase [glutamine-hydrolyzing]</fullName>
    </alternativeName>
</protein>
<comment type="similarity">
    <text evidence="2 7">In the C-terminal section; belongs to the NAD synthetase family.</text>
</comment>
<dbReference type="CDD" id="cd07570">
    <property type="entry name" value="GAT_Gln-NAD-synth"/>
    <property type="match status" value="1"/>
</dbReference>
<dbReference type="InterPro" id="IPR014445">
    <property type="entry name" value="Gln-dep_NAD_synthase"/>
</dbReference>
<evidence type="ECO:0000313" key="10">
    <source>
        <dbReference type="Proteomes" id="UP000016922"/>
    </source>
</evidence>
<dbReference type="CDD" id="cd00553">
    <property type="entry name" value="NAD_synthase"/>
    <property type="match status" value="1"/>
</dbReference>
<dbReference type="OrthoDB" id="2020662at2759"/>
<comment type="catalytic activity">
    <reaction evidence="7">
        <text>deamido-NAD(+) + L-glutamine + ATP + H2O = L-glutamate + AMP + diphosphate + NAD(+) + H(+)</text>
        <dbReference type="Rhea" id="RHEA:24384"/>
        <dbReference type="ChEBI" id="CHEBI:15377"/>
        <dbReference type="ChEBI" id="CHEBI:15378"/>
        <dbReference type="ChEBI" id="CHEBI:29985"/>
        <dbReference type="ChEBI" id="CHEBI:30616"/>
        <dbReference type="ChEBI" id="CHEBI:33019"/>
        <dbReference type="ChEBI" id="CHEBI:57540"/>
        <dbReference type="ChEBI" id="CHEBI:58359"/>
        <dbReference type="ChEBI" id="CHEBI:58437"/>
        <dbReference type="ChEBI" id="CHEBI:456215"/>
        <dbReference type="EC" id="6.3.5.1"/>
    </reaction>
</comment>
<keyword evidence="6 7" id="KW-0520">NAD</keyword>
<dbReference type="OMA" id="TSQEVCN"/>
<organism evidence="9 10">
    <name type="scientific">Glarea lozoyensis (strain ATCC 20868 / MF5171)</name>
    <dbReference type="NCBI Taxonomy" id="1116229"/>
    <lineage>
        <taxon>Eukaryota</taxon>
        <taxon>Fungi</taxon>
        <taxon>Dikarya</taxon>
        <taxon>Ascomycota</taxon>
        <taxon>Pezizomycotina</taxon>
        <taxon>Leotiomycetes</taxon>
        <taxon>Helotiales</taxon>
        <taxon>Helotiaceae</taxon>
        <taxon>Glarea</taxon>
    </lineage>
</organism>
<dbReference type="InterPro" id="IPR003694">
    <property type="entry name" value="NAD_synthase"/>
</dbReference>